<dbReference type="PATRIC" id="fig|1502291.3.peg.367"/>
<dbReference type="Proteomes" id="UP000029386">
    <property type="component" value="Unassembled WGS sequence"/>
</dbReference>
<accession>A0A087RTR6</accession>
<dbReference type="AlphaFoldDB" id="A0A087RTR6"/>
<evidence type="ECO:0000313" key="2">
    <source>
        <dbReference type="Proteomes" id="UP000029386"/>
    </source>
</evidence>
<protein>
    <submittedName>
        <fullName evidence="1">Uncharacterized protein</fullName>
    </submittedName>
</protein>
<proteinExistence type="predicted"/>
<sequence>MTIKNVQNIAVFGIIATIALASFSTSNVFAEEEREYKMIGDITPVLTFVFRDGIEVHSFPVFDMGENFVDDSGVSFSVEGTVTKSPMLYKAMDEAYKYRFSNAAFDHQMKYFDVTADFVKAGESIISLDYNNCRVDNYQVETLDSNDYESYFKEVGFAVVDKIDFVCSGVNSNNEFVMPIEPVTDFGDSGFKFAKDTSTFVTFVFDDGSEKIEFPHFNLVSAYEESQENVVAEFEVEGILEYYPLLYQAIDNARAISGTSYASNQDFDARVEFSNGEETLRGFDFRECIVSDSQINTKSDKEEGFTGKSGFAVVNNLGFTCSGIKPINMYYDELRGDTPIWKVTTLSNVYMESLQNTDQGLDVITTFTLPTGIETIEFSMFTQSEVLTATENVDNENGDKDVAAQKFTRKTVAPTLELRGIVGDYPMLYNYVDKNLKIQNVKGTALKDLVDIDVEIVSNGEVVRGFNYSNCRTTDYVVATDTNKDESYVKNKFALENIFDFECQGYTPNNPVYDAMFKVESGKNISSADLRNTQDWARGFYAE</sequence>
<reference evidence="1 2" key="1">
    <citation type="submission" date="2014-06" db="EMBL/GenBank/DDBJ databases">
        <authorList>
            <person name="Ngugi D.K."/>
            <person name="Blom J."/>
            <person name="Alam I."/>
            <person name="Rashid M."/>
            <person name="Baalawi W."/>
            <person name="Zhang G."/>
            <person name="Hikmawan T."/>
            <person name="Guan Y."/>
            <person name="Antunes A."/>
            <person name="Siam R."/>
            <person name="El-Dorry H."/>
            <person name="Bajic V."/>
            <person name="Stingl U."/>
        </authorList>
    </citation>
    <scope>NUCLEOTIDE SEQUENCE [LARGE SCALE GENOMIC DNA]</scope>
    <source>
        <strain evidence="1">SCGC AAA799-D11</strain>
    </source>
</reference>
<comment type="caution">
    <text evidence="1">The sequence shown here is derived from an EMBL/GenBank/DDBJ whole genome shotgun (WGS) entry which is preliminary data.</text>
</comment>
<dbReference type="EMBL" id="JOSY01000011">
    <property type="protein sequence ID" value="KFM16870.1"/>
    <property type="molecule type" value="Genomic_DNA"/>
</dbReference>
<gene>
    <name evidence="1" type="ORF">AAA799D11_00435</name>
</gene>
<organism evidence="1 2">
    <name type="scientific">Marine Group I thaumarchaeote SCGC AAA799-D11</name>
    <dbReference type="NCBI Taxonomy" id="1502291"/>
    <lineage>
        <taxon>Archaea</taxon>
        <taxon>Nitrososphaerota</taxon>
        <taxon>Marine Group I</taxon>
    </lineage>
</organism>
<name>A0A087RTR6_9ARCH</name>
<keyword evidence="2" id="KW-1185">Reference proteome</keyword>
<evidence type="ECO:0000313" key="1">
    <source>
        <dbReference type="EMBL" id="KFM16870.1"/>
    </source>
</evidence>